<evidence type="ECO:0000256" key="2">
    <source>
        <dbReference type="SAM" id="SignalP"/>
    </source>
</evidence>
<organism evidence="3 4">
    <name type="scientific">Schizothecium vesticola</name>
    <dbReference type="NCBI Taxonomy" id="314040"/>
    <lineage>
        <taxon>Eukaryota</taxon>
        <taxon>Fungi</taxon>
        <taxon>Dikarya</taxon>
        <taxon>Ascomycota</taxon>
        <taxon>Pezizomycotina</taxon>
        <taxon>Sordariomycetes</taxon>
        <taxon>Sordariomycetidae</taxon>
        <taxon>Sordariales</taxon>
        <taxon>Schizotheciaceae</taxon>
        <taxon>Schizothecium</taxon>
    </lineage>
</organism>
<feature type="region of interest" description="Disordered" evidence="1">
    <location>
        <begin position="129"/>
        <end position="170"/>
    </location>
</feature>
<protein>
    <submittedName>
        <fullName evidence="3">Uncharacterized protein</fullName>
    </submittedName>
</protein>
<comment type="caution">
    <text evidence="3">The sequence shown here is derived from an EMBL/GenBank/DDBJ whole genome shotgun (WGS) entry which is preliminary data.</text>
</comment>
<accession>A0AA40F6W9</accession>
<keyword evidence="4" id="KW-1185">Reference proteome</keyword>
<feature type="chain" id="PRO_5041204836" evidence="2">
    <location>
        <begin position="18"/>
        <end position="170"/>
    </location>
</feature>
<evidence type="ECO:0000313" key="3">
    <source>
        <dbReference type="EMBL" id="KAK0752284.1"/>
    </source>
</evidence>
<evidence type="ECO:0000313" key="4">
    <source>
        <dbReference type="Proteomes" id="UP001172155"/>
    </source>
</evidence>
<feature type="signal peptide" evidence="2">
    <location>
        <begin position="1"/>
        <end position="17"/>
    </location>
</feature>
<proteinExistence type="predicted"/>
<dbReference type="Proteomes" id="UP001172155">
    <property type="component" value="Unassembled WGS sequence"/>
</dbReference>
<reference evidence="3" key="1">
    <citation type="submission" date="2023-06" db="EMBL/GenBank/DDBJ databases">
        <title>Genome-scale phylogeny and comparative genomics of the fungal order Sordariales.</title>
        <authorList>
            <consortium name="Lawrence Berkeley National Laboratory"/>
            <person name="Hensen N."/>
            <person name="Bonometti L."/>
            <person name="Westerberg I."/>
            <person name="Brannstrom I.O."/>
            <person name="Guillou S."/>
            <person name="Cros-Aarteil S."/>
            <person name="Calhoun S."/>
            <person name="Haridas S."/>
            <person name="Kuo A."/>
            <person name="Mondo S."/>
            <person name="Pangilinan J."/>
            <person name="Riley R."/>
            <person name="LaButti K."/>
            <person name="Andreopoulos B."/>
            <person name="Lipzen A."/>
            <person name="Chen C."/>
            <person name="Yanf M."/>
            <person name="Daum C."/>
            <person name="Ng V."/>
            <person name="Clum A."/>
            <person name="Steindorff A."/>
            <person name="Ohm R."/>
            <person name="Martin F."/>
            <person name="Silar P."/>
            <person name="Natvig D."/>
            <person name="Lalanne C."/>
            <person name="Gautier V."/>
            <person name="Ament-velasquez S.L."/>
            <person name="Kruys A."/>
            <person name="Hutchinson M.I."/>
            <person name="Powell A.J."/>
            <person name="Barry K."/>
            <person name="Miller A.N."/>
            <person name="Grigoriev I.V."/>
            <person name="Debuchy R."/>
            <person name="Gladieux P."/>
            <person name="Thoren M.H."/>
            <person name="Johannesson H."/>
        </authorList>
    </citation>
    <scope>NUCLEOTIDE SEQUENCE</scope>
    <source>
        <strain evidence="3">SMH3187-1</strain>
    </source>
</reference>
<gene>
    <name evidence="3" type="ORF">B0T18DRAFT_87540</name>
</gene>
<name>A0AA40F6W9_9PEZI</name>
<sequence length="170" mass="18958">MAPKLPLIVWHAATLLAEPYPGQWSLPKDEFRVVKWQRNLPLQPAVRASGQRWWCDSSVLFTKVRVSLSASQLRSMAFPNMATKDKREMDPARQSVPTVPPWAETSKHCASSCTAIAFLLVASDGHRNGRFSTQNSPRPPDRKSLDFATGTPIKGSNTPKSLPATLYMQR</sequence>
<evidence type="ECO:0000256" key="1">
    <source>
        <dbReference type="SAM" id="MobiDB-lite"/>
    </source>
</evidence>
<dbReference type="AlphaFoldDB" id="A0AA40F6W9"/>
<dbReference type="EMBL" id="JAUKUD010000002">
    <property type="protein sequence ID" value="KAK0752284.1"/>
    <property type="molecule type" value="Genomic_DNA"/>
</dbReference>
<keyword evidence="2" id="KW-0732">Signal</keyword>